<dbReference type="EMBL" id="BK015760">
    <property type="protein sequence ID" value="DAE23820.1"/>
    <property type="molecule type" value="Genomic_DNA"/>
</dbReference>
<accession>A0A8S5QYR8</accession>
<evidence type="ECO:0000313" key="1">
    <source>
        <dbReference type="EMBL" id="DAE23820.1"/>
    </source>
</evidence>
<name>A0A8S5QYR8_9CAUD</name>
<sequence length="56" mass="6447">MYYAAHLKSGVCLNFNKKCKKVLYSHSILCTFFDGGMCLGVIPYENINYILLYTED</sequence>
<organism evidence="1">
    <name type="scientific">Siphoviridae sp. ct9lR64</name>
    <dbReference type="NCBI Taxonomy" id="2826178"/>
    <lineage>
        <taxon>Viruses</taxon>
        <taxon>Duplodnaviria</taxon>
        <taxon>Heunggongvirae</taxon>
        <taxon>Uroviricota</taxon>
        <taxon>Caudoviricetes</taxon>
    </lineage>
</organism>
<proteinExistence type="predicted"/>
<protein>
    <submittedName>
        <fullName evidence="1">Uncharacterized protein</fullName>
    </submittedName>
</protein>
<reference evidence="1" key="1">
    <citation type="journal article" date="2021" name="Proc. Natl. Acad. Sci. U.S.A.">
        <title>A Catalog of Tens of Thousands of Viruses from Human Metagenomes Reveals Hidden Associations with Chronic Diseases.</title>
        <authorList>
            <person name="Tisza M.J."/>
            <person name="Buck C.B."/>
        </authorList>
    </citation>
    <scope>NUCLEOTIDE SEQUENCE</scope>
    <source>
        <strain evidence="1">Ct9lR64</strain>
    </source>
</reference>